<accession>A0A8K1C298</accession>
<dbReference type="AlphaFoldDB" id="A0A8K1C298"/>
<keyword evidence="2" id="KW-1185">Reference proteome</keyword>
<proteinExistence type="predicted"/>
<name>A0A8K1C298_PYTOL</name>
<dbReference type="Proteomes" id="UP000794436">
    <property type="component" value="Unassembled WGS sequence"/>
</dbReference>
<gene>
    <name evidence="1" type="ORF">Poli38472_013893</name>
</gene>
<reference evidence="1" key="1">
    <citation type="submission" date="2019-03" db="EMBL/GenBank/DDBJ databases">
        <title>Long read genome sequence of the mycoparasitic Pythium oligandrum ATCC 38472 isolated from sugarbeet rhizosphere.</title>
        <authorList>
            <person name="Gaulin E."/>
        </authorList>
    </citation>
    <scope>NUCLEOTIDE SEQUENCE</scope>
    <source>
        <strain evidence="1">ATCC 38472_TT</strain>
    </source>
</reference>
<dbReference type="EMBL" id="SPLM01000149">
    <property type="protein sequence ID" value="TMW55131.1"/>
    <property type="molecule type" value="Genomic_DNA"/>
</dbReference>
<organism evidence="1 2">
    <name type="scientific">Pythium oligandrum</name>
    <name type="common">Mycoparasitic fungus</name>
    <dbReference type="NCBI Taxonomy" id="41045"/>
    <lineage>
        <taxon>Eukaryota</taxon>
        <taxon>Sar</taxon>
        <taxon>Stramenopiles</taxon>
        <taxon>Oomycota</taxon>
        <taxon>Peronosporomycetes</taxon>
        <taxon>Pythiales</taxon>
        <taxon>Pythiaceae</taxon>
        <taxon>Pythium</taxon>
    </lineage>
</organism>
<sequence>MPRLKQIATEAAEGVTAAQLLSASLHDQTQVAVRKKVAAACSAEHIVMASLLEDADTILASSNEDESGSDIEMVSMEECIERAVTIALRGQECLFFVANPTPLVKQLAHYVSIHQHPDSALRQIRIQRVRDVHIVLSELHRIQQTHQPPELVIVGPTSDLLGPFLTTTGLTPTGDGLLRLLHLALKRFQTITPTTRVCLMRPLFEKTL</sequence>
<protein>
    <submittedName>
        <fullName evidence="1">Uncharacterized protein</fullName>
    </submittedName>
</protein>
<comment type="caution">
    <text evidence="1">The sequence shown here is derived from an EMBL/GenBank/DDBJ whole genome shotgun (WGS) entry which is preliminary data.</text>
</comment>
<evidence type="ECO:0000313" key="2">
    <source>
        <dbReference type="Proteomes" id="UP000794436"/>
    </source>
</evidence>
<evidence type="ECO:0000313" key="1">
    <source>
        <dbReference type="EMBL" id="TMW55131.1"/>
    </source>
</evidence>